<feature type="domain" description="NmrA-like" evidence="1">
    <location>
        <begin position="2"/>
        <end position="254"/>
    </location>
</feature>
<proteinExistence type="predicted"/>
<reference evidence="2 3" key="1">
    <citation type="submission" date="2024-07" db="EMBL/GenBank/DDBJ databases">
        <title>Section-level genome sequencing and comparative genomics of Aspergillus sections Usti and Cavernicolus.</title>
        <authorList>
            <consortium name="Lawrence Berkeley National Laboratory"/>
            <person name="Nybo J.L."/>
            <person name="Vesth T.C."/>
            <person name="Theobald S."/>
            <person name="Frisvad J.C."/>
            <person name="Larsen T.O."/>
            <person name="Kjaerboelling I."/>
            <person name="Rothschild-Mancinelli K."/>
            <person name="Lyhne E.K."/>
            <person name="Kogle M.E."/>
            <person name="Barry K."/>
            <person name="Clum A."/>
            <person name="Na H."/>
            <person name="Ledsgaard L."/>
            <person name="Lin J."/>
            <person name="Lipzen A."/>
            <person name="Kuo A."/>
            <person name="Riley R."/>
            <person name="Mondo S."/>
            <person name="Labutti K."/>
            <person name="Haridas S."/>
            <person name="Pangalinan J."/>
            <person name="Salamov A.A."/>
            <person name="Simmons B.A."/>
            <person name="Magnuson J.K."/>
            <person name="Chen J."/>
            <person name="Drula E."/>
            <person name="Henrissat B."/>
            <person name="Wiebenga A."/>
            <person name="Lubbers R.J."/>
            <person name="Gomes A.C."/>
            <person name="Makela M.R."/>
            <person name="Stajich J."/>
            <person name="Grigoriev I.V."/>
            <person name="Mortensen U.H."/>
            <person name="De Vries R.P."/>
            <person name="Baker S.E."/>
            <person name="Andersen M.R."/>
        </authorList>
    </citation>
    <scope>NUCLEOTIDE SEQUENCE [LARGE SCALE GENOMIC DNA]</scope>
    <source>
        <strain evidence="2 3">CBS 123904</strain>
    </source>
</reference>
<dbReference type="InterPro" id="IPR008030">
    <property type="entry name" value="NmrA-like"/>
</dbReference>
<dbReference type="EMBL" id="JBFXLU010000580">
    <property type="protein sequence ID" value="KAL2824180.1"/>
    <property type="molecule type" value="Genomic_DNA"/>
</dbReference>
<dbReference type="Pfam" id="PF05368">
    <property type="entry name" value="NmrA"/>
    <property type="match status" value="1"/>
</dbReference>
<evidence type="ECO:0000259" key="1">
    <source>
        <dbReference type="Pfam" id="PF05368"/>
    </source>
</evidence>
<name>A0ABR4I8W7_9EURO</name>
<protein>
    <recommendedName>
        <fullName evidence="1">NmrA-like domain-containing protein</fullName>
    </recommendedName>
</protein>
<sequence length="313" mass="34060">MSRIGVFPASGGLGSSIVTHLLELVSASQLTLIARKPESLADAADAGATIRRADYDDPATIERAFEGIDILMLISYASFEIEHRVKAHKIAILAAQKSGVKHIFYSSLGFAGDYSDKSVAHVMGAHLQTEEFLANLPGTTTYTVVREGLYSESFPIYTNWFDLRAPVAEIKIAHDGSGAGVAWVKRDELGEATARLVERYATATGGNPVEEFPYVNKIVLLTGPRVLSLAESVEVLGRAVGKEVRIAPVTVDEYAKLDHKGLHTYHGVNLAREWATAWEAIRRGETAVVTPTLKEILGREPEDYETTIRGLLV</sequence>
<dbReference type="PANTHER" id="PTHR47129:SF1">
    <property type="entry name" value="NMRA-LIKE DOMAIN-CONTAINING PROTEIN"/>
    <property type="match status" value="1"/>
</dbReference>
<dbReference type="PANTHER" id="PTHR47129">
    <property type="entry name" value="QUINONE OXIDOREDUCTASE 2"/>
    <property type="match status" value="1"/>
</dbReference>
<keyword evidence="3" id="KW-1185">Reference proteome</keyword>
<dbReference type="InterPro" id="IPR052718">
    <property type="entry name" value="NmrA-type_oxidoreductase"/>
</dbReference>
<comment type="caution">
    <text evidence="2">The sequence shown here is derived from an EMBL/GenBank/DDBJ whole genome shotgun (WGS) entry which is preliminary data.</text>
</comment>
<gene>
    <name evidence="2" type="ORF">BJY01DRAFT_167837</name>
</gene>
<dbReference type="Proteomes" id="UP001610446">
    <property type="component" value="Unassembled WGS sequence"/>
</dbReference>
<dbReference type="InterPro" id="IPR036291">
    <property type="entry name" value="NAD(P)-bd_dom_sf"/>
</dbReference>
<dbReference type="Gene3D" id="3.40.50.720">
    <property type="entry name" value="NAD(P)-binding Rossmann-like Domain"/>
    <property type="match status" value="1"/>
</dbReference>
<evidence type="ECO:0000313" key="2">
    <source>
        <dbReference type="EMBL" id="KAL2824180.1"/>
    </source>
</evidence>
<evidence type="ECO:0000313" key="3">
    <source>
        <dbReference type="Proteomes" id="UP001610446"/>
    </source>
</evidence>
<organism evidence="2 3">
    <name type="scientific">Aspergillus pseudoustus</name>
    <dbReference type="NCBI Taxonomy" id="1810923"/>
    <lineage>
        <taxon>Eukaryota</taxon>
        <taxon>Fungi</taxon>
        <taxon>Dikarya</taxon>
        <taxon>Ascomycota</taxon>
        <taxon>Pezizomycotina</taxon>
        <taxon>Eurotiomycetes</taxon>
        <taxon>Eurotiomycetidae</taxon>
        <taxon>Eurotiales</taxon>
        <taxon>Aspergillaceae</taxon>
        <taxon>Aspergillus</taxon>
        <taxon>Aspergillus subgen. Nidulantes</taxon>
    </lineage>
</organism>
<dbReference type="SUPFAM" id="SSF51735">
    <property type="entry name" value="NAD(P)-binding Rossmann-fold domains"/>
    <property type="match status" value="1"/>
</dbReference>
<dbReference type="Gene3D" id="3.90.25.10">
    <property type="entry name" value="UDP-galactose 4-epimerase, domain 1"/>
    <property type="match status" value="1"/>
</dbReference>
<accession>A0ABR4I8W7</accession>